<feature type="repeat" description="PPR" evidence="1">
    <location>
        <begin position="426"/>
        <end position="460"/>
    </location>
</feature>
<dbReference type="Proteomes" id="UP001648503">
    <property type="component" value="Unassembled WGS sequence"/>
</dbReference>
<organism evidence="2 3">
    <name type="scientific">Batrachochytrium salamandrivorans</name>
    <dbReference type="NCBI Taxonomy" id="1357716"/>
    <lineage>
        <taxon>Eukaryota</taxon>
        <taxon>Fungi</taxon>
        <taxon>Fungi incertae sedis</taxon>
        <taxon>Chytridiomycota</taxon>
        <taxon>Chytridiomycota incertae sedis</taxon>
        <taxon>Chytridiomycetes</taxon>
        <taxon>Rhizophydiales</taxon>
        <taxon>Rhizophydiales incertae sedis</taxon>
        <taxon>Batrachochytrium</taxon>
    </lineage>
</organism>
<feature type="repeat" description="PPR" evidence="1">
    <location>
        <begin position="497"/>
        <end position="531"/>
    </location>
</feature>
<feature type="repeat" description="PPR" evidence="1">
    <location>
        <begin position="357"/>
        <end position="391"/>
    </location>
</feature>
<sequence length="950" mass="108471">MITLKAIEAWQRYGHLRNVGICIIPPPHFTTASMFVAATKSYCSATHLQTWSRLPSVNNLRNCGKATVNSFSTCSVHLLQKLVGYEDEDEDMYETKVVEPSKPLLLKAARDILPAVYIPLIPSTPTCSPEMTQFRDYLDQRHKYDYEHFVKVFHEMISKPLTAQDISYMNEHAINRMIYLIQGFHTVRFRDRCFFMIDALSKMNTVFKVNFNDKLMRMISGLLMPASKSSASMVDLAKKVATSGIPIGSTTWSHLLSQTGIALNNDDLVIRLAIDLISIPRADYGVAFYASLFRYMNNRIMFDSYKKLFDHMIATHTNQVSLEIFSVLMIRICITCHKPKIAEEIYQNLMSLRRVLEAKSYNTLIGAWLTAGFSNRALKLYQEMRANNLIPSSITYNMLISEFIDNIRTNVKTIMEEAETLTVDDNSQLYNNLIYSYGKLGIVGKSLELLETMRIRGILPDTGTYNNILRVHLSVGDVEKAYTILEQLEKSSAPKPDSFTYTIFLTYYSKSGNIKEMRMIFDRMKANGIPPTQFAYYAIILAEASVDCLQVARIRGEMEHEGIPQTYLTIEAALQCFAMAPNGDVRQVIAMYDKLIMDYTWPFARKFNVYLTVMTALARFGAGKYMERVYRDMHVHRFQVMPEMLDALVEAFSKMDDPRLILELHAMVQSLRLKCHLKYYRILLQYHIQHHSSKSVFNKIVTDLQDRSILRSTPIRELIIEYYASNVVRRPDAIFSAHSAYIQFFKDMRKPTMPIFESMLKAYSLMVTQQIRVAPPATTAILGAPWSNPVRPATWDHPGVDALDTLEKSRNTLDLPVNNASQSSTSKVPTSFWVEKLLNTIESMEICANDTLPSPQRILMTLKALASQHQTTPLLRLYKRMRALAPADLTVEMCKVVLDEIGFTMVKYNGVQLDIDTLYGEMRDILIAHGQDVSSLEMPVRSGVAYNVQV</sequence>
<dbReference type="Pfam" id="PF13041">
    <property type="entry name" value="PPR_2"/>
    <property type="match status" value="2"/>
</dbReference>
<name>A0ABQ8FA60_9FUNG</name>
<dbReference type="Pfam" id="PF13812">
    <property type="entry name" value="PPR_3"/>
    <property type="match status" value="1"/>
</dbReference>
<dbReference type="InterPro" id="IPR002885">
    <property type="entry name" value="PPR_rpt"/>
</dbReference>
<accession>A0ABQ8FA60</accession>
<protein>
    <recommendedName>
        <fullName evidence="4">Pentacotripeptide-repeat region of PRORP domain-containing protein</fullName>
    </recommendedName>
</protein>
<dbReference type="PROSITE" id="PS51375">
    <property type="entry name" value="PPR"/>
    <property type="match status" value="4"/>
</dbReference>
<comment type="caution">
    <text evidence="2">The sequence shown here is derived from an EMBL/GenBank/DDBJ whole genome shotgun (WGS) entry which is preliminary data.</text>
</comment>
<feature type="repeat" description="PPR" evidence="1">
    <location>
        <begin position="461"/>
        <end position="495"/>
    </location>
</feature>
<dbReference type="NCBIfam" id="TIGR00756">
    <property type="entry name" value="PPR"/>
    <property type="match status" value="3"/>
</dbReference>
<dbReference type="InterPro" id="IPR011990">
    <property type="entry name" value="TPR-like_helical_dom_sf"/>
</dbReference>
<dbReference type="Gene3D" id="1.25.40.10">
    <property type="entry name" value="Tetratricopeptide repeat domain"/>
    <property type="match status" value="3"/>
</dbReference>
<keyword evidence="3" id="KW-1185">Reference proteome</keyword>
<evidence type="ECO:0008006" key="4">
    <source>
        <dbReference type="Google" id="ProtNLM"/>
    </source>
</evidence>
<evidence type="ECO:0000313" key="3">
    <source>
        <dbReference type="Proteomes" id="UP001648503"/>
    </source>
</evidence>
<dbReference type="EMBL" id="JAFCIX010000332">
    <property type="protein sequence ID" value="KAH6594572.1"/>
    <property type="molecule type" value="Genomic_DNA"/>
</dbReference>
<dbReference type="PANTHER" id="PTHR46862:SF3">
    <property type="entry name" value="OS07G0661900 PROTEIN"/>
    <property type="match status" value="1"/>
</dbReference>
<evidence type="ECO:0000313" key="2">
    <source>
        <dbReference type="EMBL" id="KAH6594572.1"/>
    </source>
</evidence>
<evidence type="ECO:0000256" key="1">
    <source>
        <dbReference type="PROSITE-ProRule" id="PRU00708"/>
    </source>
</evidence>
<gene>
    <name evidence="2" type="ORF">BASA50_006522</name>
</gene>
<reference evidence="2 3" key="1">
    <citation type="submission" date="2021-02" db="EMBL/GenBank/DDBJ databases">
        <title>Variation within the Batrachochytrium salamandrivorans European outbreak.</title>
        <authorList>
            <person name="Kelly M."/>
            <person name="Pasmans F."/>
            <person name="Shea T.P."/>
            <person name="Munoz J.F."/>
            <person name="Carranza S."/>
            <person name="Cuomo C.A."/>
            <person name="Martel A."/>
        </authorList>
    </citation>
    <scope>NUCLEOTIDE SEQUENCE [LARGE SCALE GENOMIC DNA]</scope>
    <source>
        <strain evidence="2 3">AMFP18/2</strain>
    </source>
</reference>
<proteinExistence type="predicted"/>
<dbReference type="PANTHER" id="PTHR46862">
    <property type="entry name" value="OS07G0661900 PROTEIN"/>
    <property type="match status" value="1"/>
</dbReference>